<evidence type="ECO:0000313" key="2">
    <source>
        <dbReference type="Proteomes" id="UP001159363"/>
    </source>
</evidence>
<reference evidence="1 2" key="1">
    <citation type="submission" date="2023-02" db="EMBL/GenBank/DDBJ databases">
        <title>LHISI_Scaffold_Assembly.</title>
        <authorList>
            <person name="Stuart O.P."/>
            <person name="Cleave R."/>
            <person name="Magrath M.J.L."/>
            <person name="Mikheyev A.S."/>
        </authorList>
    </citation>
    <scope>NUCLEOTIDE SEQUENCE [LARGE SCALE GENOMIC DNA]</scope>
    <source>
        <strain evidence="1">Daus_M_001</strain>
        <tissue evidence="1">Leg muscle</tissue>
    </source>
</reference>
<proteinExistence type="predicted"/>
<dbReference type="EMBL" id="JARBHB010000007">
    <property type="protein sequence ID" value="KAJ8878454.1"/>
    <property type="molecule type" value="Genomic_DNA"/>
</dbReference>
<organism evidence="1 2">
    <name type="scientific">Dryococelus australis</name>
    <dbReference type="NCBI Taxonomy" id="614101"/>
    <lineage>
        <taxon>Eukaryota</taxon>
        <taxon>Metazoa</taxon>
        <taxon>Ecdysozoa</taxon>
        <taxon>Arthropoda</taxon>
        <taxon>Hexapoda</taxon>
        <taxon>Insecta</taxon>
        <taxon>Pterygota</taxon>
        <taxon>Neoptera</taxon>
        <taxon>Polyneoptera</taxon>
        <taxon>Phasmatodea</taxon>
        <taxon>Verophasmatodea</taxon>
        <taxon>Anareolatae</taxon>
        <taxon>Phasmatidae</taxon>
        <taxon>Eurycanthinae</taxon>
        <taxon>Dryococelus</taxon>
    </lineage>
</organism>
<comment type="caution">
    <text evidence="1">The sequence shown here is derived from an EMBL/GenBank/DDBJ whole genome shotgun (WGS) entry which is preliminary data.</text>
</comment>
<sequence>MASKIVTACLPQDSAKNCMQRAALGKKAQTDPSQMKLFQATCWDLENIHKNFDDHFTILVVVREIVDLDSDVHRKCLDDFDNLYYNTITITESLSHLFIHWRLHRG</sequence>
<protein>
    <submittedName>
        <fullName evidence="1">Uncharacterized protein</fullName>
    </submittedName>
</protein>
<name>A0ABQ9H2H0_9NEOP</name>
<accession>A0ABQ9H2H0</accession>
<evidence type="ECO:0000313" key="1">
    <source>
        <dbReference type="EMBL" id="KAJ8878454.1"/>
    </source>
</evidence>
<gene>
    <name evidence="1" type="ORF">PR048_019032</name>
</gene>
<dbReference type="Proteomes" id="UP001159363">
    <property type="component" value="Chromosome 6"/>
</dbReference>
<keyword evidence="2" id="KW-1185">Reference proteome</keyword>